<keyword evidence="1" id="KW-1133">Transmembrane helix</keyword>
<organism evidence="2 3">
    <name type="scientific">Ditylenchus dipsaci</name>
    <dbReference type="NCBI Taxonomy" id="166011"/>
    <lineage>
        <taxon>Eukaryota</taxon>
        <taxon>Metazoa</taxon>
        <taxon>Ecdysozoa</taxon>
        <taxon>Nematoda</taxon>
        <taxon>Chromadorea</taxon>
        <taxon>Rhabditida</taxon>
        <taxon>Tylenchina</taxon>
        <taxon>Tylenchomorpha</taxon>
        <taxon>Sphaerularioidea</taxon>
        <taxon>Anguinidae</taxon>
        <taxon>Anguininae</taxon>
        <taxon>Ditylenchus</taxon>
    </lineage>
</organism>
<sequence>MMPGDKIDTMQISWDSQRLARDSPLASSSSLAPPSTLLGGANEPPMIAGQLLIYDLDETPPPLNEEAKLTSGSSDQCAITKNGLFFLAMGMGSLSAALLVVTLALFVKLRGAKEVDNGERKTTESTNQPYSHQIAANLPSTIIATKNSLGQSP</sequence>
<feature type="transmembrane region" description="Helical" evidence="1">
    <location>
        <begin position="84"/>
        <end position="107"/>
    </location>
</feature>
<keyword evidence="2" id="KW-1185">Reference proteome</keyword>
<proteinExistence type="predicted"/>
<keyword evidence="1" id="KW-0812">Transmembrane</keyword>
<dbReference type="Proteomes" id="UP000887574">
    <property type="component" value="Unplaced"/>
</dbReference>
<protein>
    <submittedName>
        <fullName evidence="3">Uncharacterized protein</fullName>
    </submittedName>
</protein>
<evidence type="ECO:0000256" key="1">
    <source>
        <dbReference type="SAM" id="Phobius"/>
    </source>
</evidence>
<keyword evidence="1" id="KW-0472">Membrane</keyword>
<reference evidence="3" key="1">
    <citation type="submission" date="2022-11" db="UniProtKB">
        <authorList>
            <consortium name="WormBaseParasite"/>
        </authorList>
    </citation>
    <scope>IDENTIFICATION</scope>
</reference>
<evidence type="ECO:0000313" key="2">
    <source>
        <dbReference type="Proteomes" id="UP000887574"/>
    </source>
</evidence>
<dbReference type="AlphaFoldDB" id="A0A915EL38"/>
<evidence type="ECO:0000313" key="3">
    <source>
        <dbReference type="WBParaSite" id="jg6522"/>
    </source>
</evidence>
<dbReference type="WBParaSite" id="jg6522">
    <property type="protein sequence ID" value="jg6522"/>
    <property type="gene ID" value="jg6522"/>
</dbReference>
<accession>A0A915EL38</accession>
<name>A0A915EL38_9BILA</name>